<protein>
    <recommendedName>
        <fullName evidence="1">5-oxoprolinase subunit A</fullName>
        <shortName evidence="1">5-OPase subunit A</shortName>
        <ecNumber evidence="1">3.5.2.9</ecNumber>
    </recommendedName>
    <alternativeName>
        <fullName evidence="1">5-oxoprolinase (ATP-hydrolyzing) subunit A</fullName>
    </alternativeName>
</protein>
<dbReference type="AlphaFoldDB" id="A0A1B8Q8P1"/>
<dbReference type="InterPro" id="IPR005501">
    <property type="entry name" value="LamB/YcsF/PxpA-like"/>
</dbReference>
<evidence type="ECO:0000313" key="3">
    <source>
        <dbReference type="Proteomes" id="UP000092508"/>
    </source>
</evidence>
<gene>
    <name evidence="1" type="primary">pxpA</name>
    <name evidence="2" type="ORF">A9308_01305</name>
</gene>
<dbReference type="Gene3D" id="3.20.20.370">
    <property type="entry name" value="Glycoside hydrolase/deacetylase"/>
    <property type="match status" value="1"/>
</dbReference>
<dbReference type="GO" id="GO:0005524">
    <property type="term" value="F:ATP binding"/>
    <property type="evidence" value="ECO:0007669"/>
    <property type="project" value="UniProtKB-UniRule"/>
</dbReference>
<organism evidence="2 3">
    <name type="scientific">Faucicola atlantae</name>
    <dbReference type="NCBI Taxonomy" id="34059"/>
    <lineage>
        <taxon>Bacteria</taxon>
        <taxon>Pseudomonadati</taxon>
        <taxon>Pseudomonadota</taxon>
        <taxon>Gammaproteobacteria</taxon>
        <taxon>Moraxellales</taxon>
        <taxon>Moraxellaceae</taxon>
        <taxon>Faucicola</taxon>
    </lineage>
</organism>
<dbReference type="SUPFAM" id="SSF88713">
    <property type="entry name" value="Glycoside hydrolase/deacetylase"/>
    <property type="match status" value="1"/>
</dbReference>
<dbReference type="GO" id="GO:0005975">
    <property type="term" value="P:carbohydrate metabolic process"/>
    <property type="evidence" value="ECO:0007669"/>
    <property type="project" value="InterPro"/>
</dbReference>
<dbReference type="EC" id="3.5.2.9" evidence="1"/>
<dbReference type="NCBIfam" id="NF003814">
    <property type="entry name" value="PRK05406.1-3"/>
    <property type="match status" value="1"/>
</dbReference>
<comment type="caution">
    <text evidence="2">The sequence shown here is derived from an EMBL/GenBank/DDBJ whole genome shotgun (WGS) entry which is preliminary data.</text>
</comment>
<dbReference type="PANTHER" id="PTHR30292">
    <property type="entry name" value="UNCHARACTERIZED PROTEIN YBGL-RELATED"/>
    <property type="match status" value="1"/>
</dbReference>
<comment type="catalytic activity">
    <reaction evidence="1">
        <text>5-oxo-L-proline + ATP + 2 H2O = L-glutamate + ADP + phosphate + H(+)</text>
        <dbReference type="Rhea" id="RHEA:10348"/>
        <dbReference type="ChEBI" id="CHEBI:15377"/>
        <dbReference type="ChEBI" id="CHEBI:15378"/>
        <dbReference type="ChEBI" id="CHEBI:29985"/>
        <dbReference type="ChEBI" id="CHEBI:30616"/>
        <dbReference type="ChEBI" id="CHEBI:43474"/>
        <dbReference type="ChEBI" id="CHEBI:58402"/>
        <dbReference type="ChEBI" id="CHEBI:456216"/>
        <dbReference type="EC" id="3.5.2.9"/>
    </reaction>
</comment>
<keyword evidence="1" id="KW-0067">ATP-binding</keyword>
<keyword evidence="1" id="KW-0547">Nucleotide-binding</keyword>
<keyword evidence="1" id="KW-0378">Hydrolase</keyword>
<proteinExistence type="inferred from homology"/>
<dbReference type="NCBIfam" id="NF003815">
    <property type="entry name" value="PRK05406.1-4"/>
    <property type="match status" value="1"/>
</dbReference>
<evidence type="ECO:0000313" key="2">
    <source>
        <dbReference type="EMBL" id="OBX73106.1"/>
    </source>
</evidence>
<reference evidence="2 3" key="1">
    <citation type="submission" date="2016-06" db="EMBL/GenBank/DDBJ databases">
        <title>Draft genome of Moraxella atlantae CCUG 66109.</title>
        <authorList>
            <person name="Salva-Serra F."/>
            <person name="Engstrom-Jakobsson H."/>
            <person name="Thorell K."/>
            <person name="Gonzales-Siles L."/>
            <person name="Karlsson R."/>
            <person name="Boulund F."/>
            <person name="Engstrand L."/>
            <person name="Kristiansson E."/>
            <person name="Moore E."/>
        </authorList>
    </citation>
    <scope>NUCLEOTIDE SEQUENCE [LARGE SCALE GENOMIC DNA]</scope>
    <source>
        <strain evidence="2 3">CCUG 66109</strain>
    </source>
</reference>
<dbReference type="EMBL" id="LZMZ01000053">
    <property type="protein sequence ID" value="OBX73106.1"/>
    <property type="molecule type" value="Genomic_DNA"/>
</dbReference>
<comment type="similarity">
    <text evidence="1">Belongs to the LamB/PxpA family.</text>
</comment>
<dbReference type="STRING" id="34059.A9308_01305"/>
<dbReference type="RefSeq" id="WP_067238880.1">
    <property type="nucleotide sequence ID" value="NZ_LZMZ01000053.1"/>
</dbReference>
<dbReference type="InterPro" id="IPR011330">
    <property type="entry name" value="Glyco_hydro/deAcase_b/a-brl"/>
</dbReference>
<sequence length="252" mass="26539">MTQVLRIDLNADVAEACGQDAALLQIVSSANVCCGLHAGSAVTAYQTVQFAKQHGVRVGAHPSYDDRANFGRTNQNLSDDDVTAVLTYQLGAIQALCQQVGVPLSYVKPHGALYNQAAKDPQLAAVVARAIQAFDPNLSVMALSGGALIDAACAIGLAVESEVFADRRYEDNGALVARSQPNAVIEDDDEALAQVLQMITQGTITSIHGKTIRVQADSICLHGDSAHAVAFAQRIFATLNEQGIMIAAPNRV</sequence>
<dbReference type="GO" id="GO:0017168">
    <property type="term" value="F:5-oxoprolinase (ATP-hydrolyzing) activity"/>
    <property type="evidence" value="ECO:0007669"/>
    <property type="project" value="UniProtKB-UniRule"/>
</dbReference>
<comment type="subunit">
    <text evidence="1">Forms a complex composed of PxpA, PxpB and PxpC.</text>
</comment>
<dbReference type="Proteomes" id="UP000092508">
    <property type="component" value="Unassembled WGS sequence"/>
</dbReference>
<dbReference type="PANTHER" id="PTHR30292:SF0">
    <property type="entry name" value="5-OXOPROLINASE SUBUNIT A"/>
    <property type="match status" value="1"/>
</dbReference>
<dbReference type="NCBIfam" id="NF003816">
    <property type="entry name" value="PRK05406.1-5"/>
    <property type="match status" value="1"/>
</dbReference>
<accession>A0A1B8Q8P1</accession>
<name>A0A1B8Q8P1_9GAMM</name>
<dbReference type="HAMAP" id="MF_00691">
    <property type="entry name" value="PxpA"/>
    <property type="match status" value="1"/>
</dbReference>
<comment type="function">
    <text evidence="1">Catalyzes the cleavage of 5-oxoproline to form L-glutamate coupled to the hydrolysis of ATP to ADP and inorganic phosphate.</text>
</comment>
<dbReference type="Pfam" id="PF03746">
    <property type="entry name" value="LamB_YcsF"/>
    <property type="match status" value="1"/>
</dbReference>
<evidence type="ECO:0000256" key="1">
    <source>
        <dbReference type="HAMAP-Rule" id="MF_00691"/>
    </source>
</evidence>